<evidence type="ECO:0000313" key="4">
    <source>
        <dbReference type="EMBL" id="CAB4842548.1"/>
    </source>
</evidence>
<reference evidence="3" key="1">
    <citation type="submission" date="2020-05" db="EMBL/GenBank/DDBJ databases">
        <authorList>
            <person name="Chiriac C."/>
            <person name="Salcher M."/>
            <person name="Ghai R."/>
            <person name="Kavagutti S V."/>
        </authorList>
    </citation>
    <scope>NUCLEOTIDE SEQUENCE</scope>
</reference>
<protein>
    <submittedName>
        <fullName evidence="3">Unannotated protein</fullName>
    </submittedName>
</protein>
<accession>A0A6J6QG07</accession>
<evidence type="ECO:0000313" key="2">
    <source>
        <dbReference type="EMBL" id="CAB4688444.1"/>
    </source>
</evidence>
<proteinExistence type="predicted"/>
<keyword evidence="1" id="KW-0472">Membrane</keyword>
<gene>
    <name evidence="2" type="ORF">UFOPK2342_01622</name>
    <name evidence="3" type="ORF">UFOPK2423_01584</name>
    <name evidence="4" type="ORF">UFOPK3266_00662</name>
    <name evidence="5" type="ORF">UFOPK4367_01043</name>
</gene>
<dbReference type="EMBL" id="CAFBRC010000069">
    <property type="protein sequence ID" value="CAB5076610.1"/>
    <property type="molecule type" value="Genomic_DNA"/>
</dbReference>
<name>A0A6J6QG07_9ZZZZ</name>
<dbReference type="EMBL" id="CAEZXB010000051">
    <property type="protein sequence ID" value="CAB4688444.1"/>
    <property type="molecule type" value="Genomic_DNA"/>
</dbReference>
<keyword evidence="1" id="KW-0812">Transmembrane</keyword>
<evidence type="ECO:0000256" key="1">
    <source>
        <dbReference type="SAM" id="Phobius"/>
    </source>
</evidence>
<dbReference type="AlphaFoldDB" id="A0A6J6QG07"/>
<sequence>MKSHIPKQVLARAKGDDGFLPFIGFLALASPAVCTVGGAIYKVLTSPTALSTIDFIFTKLYHWIFK</sequence>
<organism evidence="3">
    <name type="scientific">freshwater metagenome</name>
    <dbReference type="NCBI Taxonomy" id="449393"/>
    <lineage>
        <taxon>unclassified sequences</taxon>
        <taxon>metagenomes</taxon>
        <taxon>ecological metagenomes</taxon>
    </lineage>
</organism>
<evidence type="ECO:0000313" key="3">
    <source>
        <dbReference type="EMBL" id="CAB4708433.1"/>
    </source>
</evidence>
<feature type="transmembrane region" description="Helical" evidence="1">
    <location>
        <begin position="20"/>
        <end position="41"/>
    </location>
</feature>
<evidence type="ECO:0000313" key="5">
    <source>
        <dbReference type="EMBL" id="CAB5076610.1"/>
    </source>
</evidence>
<keyword evidence="1" id="KW-1133">Transmembrane helix</keyword>
<dbReference type="EMBL" id="CAEZXN010000059">
    <property type="protein sequence ID" value="CAB4708433.1"/>
    <property type="molecule type" value="Genomic_DNA"/>
</dbReference>
<dbReference type="EMBL" id="CAFBAA010000012">
    <property type="protein sequence ID" value="CAB4842548.1"/>
    <property type="molecule type" value="Genomic_DNA"/>
</dbReference>